<dbReference type="Proteomes" id="UP000247569">
    <property type="component" value="Unassembled WGS sequence"/>
</dbReference>
<comment type="caution">
    <text evidence="1">The sequence shown here is derived from an EMBL/GenBank/DDBJ whole genome shotgun (WGS) entry which is preliminary data.</text>
</comment>
<protein>
    <submittedName>
        <fullName evidence="1">Uncharacterized protein</fullName>
    </submittedName>
</protein>
<gene>
    <name evidence="1" type="ORF">DFR70_109253</name>
</gene>
<keyword evidence="2" id="KW-1185">Reference proteome</keyword>
<evidence type="ECO:0000313" key="2">
    <source>
        <dbReference type="Proteomes" id="UP000247569"/>
    </source>
</evidence>
<sequence length="137" mass="15468">MHCARCGLAHRFWFAGTGRSGRVVGVTEISDRGKLRYLVEISEDDRGSALWWQVANTGGAAQVAAALVEMAVRLELELPYHPSEVRCWYRYEVRWPDGAILEGFEGAVEPLLIPDDLRALARSVISVTVRDRRRRTE</sequence>
<dbReference type="AlphaFoldDB" id="A0A318K0A3"/>
<proteinExistence type="predicted"/>
<dbReference type="EMBL" id="QJKF01000009">
    <property type="protein sequence ID" value="PXX61062.1"/>
    <property type="molecule type" value="Genomic_DNA"/>
</dbReference>
<name>A0A318K0A3_9NOCA</name>
<organism evidence="1 2">
    <name type="scientific">Nocardia tenerifensis</name>
    <dbReference type="NCBI Taxonomy" id="228006"/>
    <lineage>
        <taxon>Bacteria</taxon>
        <taxon>Bacillati</taxon>
        <taxon>Actinomycetota</taxon>
        <taxon>Actinomycetes</taxon>
        <taxon>Mycobacteriales</taxon>
        <taxon>Nocardiaceae</taxon>
        <taxon>Nocardia</taxon>
    </lineage>
</organism>
<accession>A0A318K0A3</accession>
<reference evidence="1 2" key="1">
    <citation type="submission" date="2018-05" db="EMBL/GenBank/DDBJ databases">
        <title>Genomic Encyclopedia of Type Strains, Phase IV (KMG-IV): sequencing the most valuable type-strain genomes for metagenomic binning, comparative biology and taxonomic classification.</title>
        <authorList>
            <person name="Goeker M."/>
        </authorList>
    </citation>
    <scope>NUCLEOTIDE SEQUENCE [LARGE SCALE GENOMIC DNA]</scope>
    <source>
        <strain evidence="1 2">DSM 44704</strain>
    </source>
</reference>
<evidence type="ECO:0000313" key="1">
    <source>
        <dbReference type="EMBL" id="PXX61062.1"/>
    </source>
</evidence>